<evidence type="ECO:0000313" key="3">
    <source>
        <dbReference type="Proteomes" id="UP001159363"/>
    </source>
</evidence>
<feature type="compositionally biased region" description="Polar residues" evidence="1">
    <location>
        <begin position="416"/>
        <end position="425"/>
    </location>
</feature>
<dbReference type="EMBL" id="JARBHB010000009">
    <property type="protein sequence ID" value="KAJ8876080.1"/>
    <property type="molecule type" value="Genomic_DNA"/>
</dbReference>
<reference evidence="2 3" key="1">
    <citation type="submission" date="2023-02" db="EMBL/GenBank/DDBJ databases">
        <title>LHISI_Scaffold_Assembly.</title>
        <authorList>
            <person name="Stuart O.P."/>
            <person name="Cleave R."/>
            <person name="Magrath M.J.L."/>
            <person name="Mikheyev A.S."/>
        </authorList>
    </citation>
    <scope>NUCLEOTIDE SEQUENCE [LARGE SCALE GENOMIC DNA]</scope>
    <source>
        <strain evidence="2">Daus_M_001</strain>
        <tissue evidence="2">Leg muscle</tissue>
    </source>
</reference>
<gene>
    <name evidence="2" type="ORF">PR048_023989</name>
</gene>
<accession>A0ABQ9GVM1</accession>
<protein>
    <submittedName>
        <fullName evidence="2">Uncharacterized protein</fullName>
    </submittedName>
</protein>
<evidence type="ECO:0000256" key="1">
    <source>
        <dbReference type="SAM" id="MobiDB-lite"/>
    </source>
</evidence>
<sequence length="466" mass="52441">MGFEDICEGGRELEVWWTRRLRFGESVNVGPPLTTVSERRLGESLFTLGAEENHTREVDRAAPVDVEVWTADYVSRRFWNKQHIPHLIYCAVRKYSPCNYEKLQGERELHIIWHSTDNTTFSQRRPERHFDVPPTLSNVGRDLEQMLDYRRPKQKVAAEEDLNTLMCMQPHWTMRARSVTLLRAGCETIGNSPGIHQRIRVSIQCRVDASRSGLALNIVVLRTNEGEDGGKREIPDKTRRPAASSATIPTCEYPGATPSGIETGLPGWEASSLTTTPPRSRRKFVSCMLCSDFLNQILKMSHCPFLHIQYDLRGVTCPIPYSIWSKICLINVSSGRREVPAKCVTRGRGCVEDTQCSSPPPITPHFPPCKTRRDTEIGQSHLRRQSTATSVNRRFEAMSDGAGMNGWEIPEKTRRPTASSGTIPTCENPATRPGIERGLPWWEASVLIAQPPRPQLSNESGGVSQD</sequence>
<feature type="region of interest" description="Disordered" evidence="1">
    <location>
        <begin position="227"/>
        <end position="249"/>
    </location>
</feature>
<evidence type="ECO:0000313" key="2">
    <source>
        <dbReference type="EMBL" id="KAJ8876080.1"/>
    </source>
</evidence>
<dbReference type="Proteomes" id="UP001159363">
    <property type="component" value="Chromosome 8"/>
</dbReference>
<name>A0ABQ9GVM1_9NEOP</name>
<feature type="compositionally biased region" description="Basic and acidic residues" evidence="1">
    <location>
        <begin position="227"/>
        <end position="239"/>
    </location>
</feature>
<feature type="region of interest" description="Disordered" evidence="1">
    <location>
        <begin position="401"/>
        <end position="435"/>
    </location>
</feature>
<comment type="caution">
    <text evidence="2">The sequence shown here is derived from an EMBL/GenBank/DDBJ whole genome shotgun (WGS) entry which is preliminary data.</text>
</comment>
<proteinExistence type="predicted"/>
<organism evidence="2 3">
    <name type="scientific">Dryococelus australis</name>
    <dbReference type="NCBI Taxonomy" id="614101"/>
    <lineage>
        <taxon>Eukaryota</taxon>
        <taxon>Metazoa</taxon>
        <taxon>Ecdysozoa</taxon>
        <taxon>Arthropoda</taxon>
        <taxon>Hexapoda</taxon>
        <taxon>Insecta</taxon>
        <taxon>Pterygota</taxon>
        <taxon>Neoptera</taxon>
        <taxon>Polyneoptera</taxon>
        <taxon>Phasmatodea</taxon>
        <taxon>Verophasmatodea</taxon>
        <taxon>Anareolatae</taxon>
        <taxon>Phasmatidae</taxon>
        <taxon>Eurycanthinae</taxon>
        <taxon>Dryococelus</taxon>
    </lineage>
</organism>
<keyword evidence="3" id="KW-1185">Reference proteome</keyword>